<organism evidence="2 3">
    <name type="scientific">Acrocarpospora macrocephala</name>
    <dbReference type="NCBI Taxonomy" id="150177"/>
    <lineage>
        <taxon>Bacteria</taxon>
        <taxon>Bacillati</taxon>
        <taxon>Actinomycetota</taxon>
        <taxon>Actinomycetes</taxon>
        <taxon>Streptosporangiales</taxon>
        <taxon>Streptosporangiaceae</taxon>
        <taxon>Acrocarpospora</taxon>
    </lineage>
</organism>
<keyword evidence="3" id="KW-1185">Reference proteome</keyword>
<protein>
    <submittedName>
        <fullName evidence="2">Uncharacterized protein</fullName>
    </submittedName>
</protein>
<evidence type="ECO:0000313" key="2">
    <source>
        <dbReference type="EMBL" id="GES12500.1"/>
    </source>
</evidence>
<feature type="compositionally biased region" description="Acidic residues" evidence="1">
    <location>
        <begin position="39"/>
        <end position="57"/>
    </location>
</feature>
<accession>A0A5M3WUX4</accession>
<reference evidence="2 3" key="1">
    <citation type="submission" date="2019-10" db="EMBL/GenBank/DDBJ databases">
        <title>Whole genome shotgun sequence of Acrocarpospora macrocephala NBRC 16266.</title>
        <authorList>
            <person name="Ichikawa N."/>
            <person name="Kimura A."/>
            <person name="Kitahashi Y."/>
            <person name="Komaki H."/>
            <person name="Oguchi A."/>
        </authorList>
    </citation>
    <scope>NUCLEOTIDE SEQUENCE [LARGE SCALE GENOMIC DNA]</scope>
    <source>
        <strain evidence="2 3">NBRC 16266</strain>
    </source>
</reference>
<proteinExistence type="predicted"/>
<name>A0A5M3WUX4_9ACTN</name>
<evidence type="ECO:0000256" key="1">
    <source>
        <dbReference type="SAM" id="MobiDB-lite"/>
    </source>
</evidence>
<gene>
    <name evidence="2" type="ORF">Amac_060970</name>
</gene>
<feature type="region of interest" description="Disordered" evidence="1">
    <location>
        <begin position="1"/>
        <end position="74"/>
    </location>
</feature>
<dbReference type="Proteomes" id="UP000331127">
    <property type="component" value="Unassembled WGS sequence"/>
</dbReference>
<comment type="caution">
    <text evidence="2">The sequence shown here is derived from an EMBL/GenBank/DDBJ whole genome shotgun (WGS) entry which is preliminary data.</text>
</comment>
<dbReference type="AlphaFoldDB" id="A0A5M3WUX4"/>
<dbReference type="EMBL" id="BLAE01000036">
    <property type="protein sequence ID" value="GES12500.1"/>
    <property type="molecule type" value="Genomic_DNA"/>
</dbReference>
<sequence length="74" mass="7959">MDDEDTGHVGADPEEGRVPDGDLSGEAGQQVEPGHRDGDDEDLGELGDPEGLEEERDEHEGEDKRGIGRSAYRA</sequence>
<evidence type="ECO:0000313" key="3">
    <source>
        <dbReference type="Proteomes" id="UP000331127"/>
    </source>
</evidence>